<evidence type="ECO:0000313" key="1">
    <source>
        <dbReference type="EMBL" id="CAG9933068.1"/>
    </source>
</evidence>
<dbReference type="EMBL" id="OU912926">
    <property type="protein sequence ID" value="CAG9933068.1"/>
    <property type="molecule type" value="Genomic_DNA"/>
</dbReference>
<keyword evidence="2" id="KW-1185">Reference proteome</keyword>
<evidence type="ECO:0000313" key="2">
    <source>
        <dbReference type="Proteomes" id="UP000839052"/>
    </source>
</evidence>
<dbReference type="Proteomes" id="UP000839052">
    <property type="component" value="Chromosome"/>
</dbReference>
<reference evidence="1 2" key="1">
    <citation type="submission" date="2021-10" db="EMBL/GenBank/DDBJ databases">
        <authorList>
            <person name="Koch H."/>
        </authorList>
    </citation>
    <scope>NUCLEOTIDE SEQUENCE [LARGE SCALE GENOMIC DNA]</scope>
    <source>
        <strain evidence="1">6680</strain>
    </source>
</reference>
<accession>A0ABM8Z005</accession>
<dbReference type="RefSeq" id="WP_239796908.1">
    <property type="nucleotide sequence ID" value="NZ_OU912926.1"/>
</dbReference>
<proteinExistence type="predicted"/>
<name>A0ABM8Z005_9PROT</name>
<sequence>MAVTDGYLILSFLYFCEMKKRTAAVSNISIIFRANDRAVAHTDKAPSLMGLTAIAAIIKDFQIIFAPIYKLFEFNAENEKTPRVILTEGAWREGN</sequence>
<protein>
    <submittedName>
        <fullName evidence="1">Uncharacterized protein</fullName>
    </submittedName>
</protein>
<organism evidence="1 2">
    <name type="scientific">Candidatus Nitrotoga arctica</name>
    <dbReference type="NCBI Taxonomy" id="453162"/>
    <lineage>
        <taxon>Bacteria</taxon>
        <taxon>Pseudomonadati</taxon>
        <taxon>Pseudomonadota</taxon>
        <taxon>Betaproteobacteria</taxon>
        <taxon>Nitrosomonadales</taxon>
        <taxon>Gallionellaceae</taxon>
        <taxon>Candidatus Nitrotoga</taxon>
    </lineage>
</organism>
<gene>
    <name evidence="1" type="ORF">NTG6680_1819</name>
</gene>